<evidence type="ECO:0000313" key="2">
    <source>
        <dbReference type="Proteomes" id="UP000269041"/>
    </source>
</evidence>
<name>A0A3R9EJ87_9VIBR</name>
<evidence type="ECO:0000313" key="1">
    <source>
        <dbReference type="EMBL" id="RSD31693.1"/>
    </source>
</evidence>
<dbReference type="EMBL" id="RSFA01000025">
    <property type="protein sequence ID" value="RSD31693.1"/>
    <property type="molecule type" value="Genomic_DNA"/>
</dbReference>
<accession>A0A3R9EJ87</accession>
<organism evidence="1 2">
    <name type="scientific">Vibrio pectenicida</name>
    <dbReference type="NCBI Taxonomy" id="62763"/>
    <lineage>
        <taxon>Bacteria</taxon>
        <taxon>Pseudomonadati</taxon>
        <taxon>Pseudomonadota</taxon>
        <taxon>Gammaproteobacteria</taxon>
        <taxon>Vibrionales</taxon>
        <taxon>Vibrionaceae</taxon>
        <taxon>Vibrio</taxon>
    </lineage>
</organism>
<reference evidence="1 2" key="1">
    <citation type="submission" date="2018-12" db="EMBL/GenBank/DDBJ databases">
        <title>Genomic taxonomy of the Vibrionaceae family.</title>
        <authorList>
            <person name="Gomez-Gil B."/>
            <person name="Enciso-Ibarra K."/>
        </authorList>
    </citation>
    <scope>NUCLEOTIDE SEQUENCE [LARGE SCALE GENOMIC DNA]</scope>
    <source>
        <strain evidence="1 2">CAIM 594</strain>
    </source>
</reference>
<gene>
    <name evidence="1" type="ORF">EJA03_07630</name>
</gene>
<dbReference type="RefSeq" id="WP_125320649.1">
    <property type="nucleotide sequence ID" value="NZ_AP024889.1"/>
</dbReference>
<sequence length="65" mass="7191">MKTDRKVGNYGDTHHIDTELINSEKNCVTNQVMGANVLLAGLLGLLAALRQCQFSAEPNKYNTRN</sequence>
<dbReference type="Proteomes" id="UP000269041">
    <property type="component" value="Unassembled WGS sequence"/>
</dbReference>
<comment type="caution">
    <text evidence="1">The sequence shown here is derived from an EMBL/GenBank/DDBJ whole genome shotgun (WGS) entry which is preliminary data.</text>
</comment>
<protein>
    <submittedName>
        <fullName evidence="1">Uncharacterized protein</fullName>
    </submittedName>
</protein>
<keyword evidence="2" id="KW-1185">Reference proteome</keyword>
<proteinExistence type="predicted"/>
<dbReference type="AlphaFoldDB" id="A0A3R9EJ87"/>